<dbReference type="SUPFAM" id="SSF55331">
    <property type="entry name" value="Tautomerase/MIF"/>
    <property type="match status" value="1"/>
</dbReference>
<keyword evidence="6" id="KW-1185">Reference proteome</keyword>
<organism evidence="5 6">
    <name type="scientific">Acidocella aquatica</name>
    <dbReference type="NCBI Taxonomy" id="1922313"/>
    <lineage>
        <taxon>Bacteria</taxon>
        <taxon>Pseudomonadati</taxon>
        <taxon>Pseudomonadota</taxon>
        <taxon>Alphaproteobacteria</taxon>
        <taxon>Acetobacterales</taxon>
        <taxon>Acidocellaceae</taxon>
        <taxon>Acidocella</taxon>
    </lineage>
</organism>
<evidence type="ECO:0000313" key="5">
    <source>
        <dbReference type="EMBL" id="GLR66738.1"/>
    </source>
</evidence>
<dbReference type="EMBL" id="BSOS01000033">
    <property type="protein sequence ID" value="GLR66738.1"/>
    <property type="molecule type" value="Genomic_DNA"/>
</dbReference>
<gene>
    <name evidence="5" type="ORF">GCM10010909_14180</name>
</gene>
<dbReference type="PANTHER" id="PTHR35530">
    <property type="entry name" value="TAUTOMERASE-RELATED"/>
    <property type="match status" value="1"/>
</dbReference>
<protein>
    <recommendedName>
        <fullName evidence="3">Tautomerase</fullName>
        <ecNumber evidence="3">5.3.2.-</ecNumber>
    </recommendedName>
</protein>
<dbReference type="PANTHER" id="PTHR35530:SF1">
    <property type="entry name" value="2-HYDROXYMUCONATE TAUTOMERASE"/>
    <property type="match status" value="1"/>
</dbReference>
<dbReference type="Proteomes" id="UP001156641">
    <property type="component" value="Unassembled WGS sequence"/>
</dbReference>
<evidence type="ECO:0000256" key="2">
    <source>
        <dbReference type="ARBA" id="ARBA00023235"/>
    </source>
</evidence>
<dbReference type="Pfam" id="PF01361">
    <property type="entry name" value="Tautomerase"/>
    <property type="match status" value="1"/>
</dbReference>
<dbReference type="Gene3D" id="3.30.429.10">
    <property type="entry name" value="Macrophage Migration Inhibitory Factor"/>
    <property type="match status" value="1"/>
</dbReference>
<comment type="caution">
    <text evidence="5">The sequence shown here is derived from an EMBL/GenBank/DDBJ whole genome shotgun (WGS) entry which is preliminary data.</text>
</comment>
<dbReference type="NCBIfam" id="TIGR00013">
    <property type="entry name" value="taut"/>
    <property type="match status" value="1"/>
</dbReference>
<evidence type="ECO:0000259" key="4">
    <source>
        <dbReference type="Pfam" id="PF01361"/>
    </source>
</evidence>
<feature type="domain" description="4-oxalocrotonate tautomerase-like" evidence="4">
    <location>
        <begin position="2"/>
        <end position="59"/>
    </location>
</feature>
<dbReference type="InterPro" id="IPR014347">
    <property type="entry name" value="Tautomerase/MIF_sf"/>
</dbReference>
<dbReference type="RefSeq" id="WP_284257440.1">
    <property type="nucleotide sequence ID" value="NZ_BSOS01000033.1"/>
</dbReference>
<reference evidence="6" key="1">
    <citation type="journal article" date="2019" name="Int. J. Syst. Evol. Microbiol.">
        <title>The Global Catalogue of Microorganisms (GCM) 10K type strain sequencing project: providing services to taxonomists for standard genome sequencing and annotation.</title>
        <authorList>
            <consortium name="The Broad Institute Genomics Platform"/>
            <consortium name="The Broad Institute Genome Sequencing Center for Infectious Disease"/>
            <person name="Wu L."/>
            <person name="Ma J."/>
        </authorList>
    </citation>
    <scope>NUCLEOTIDE SEQUENCE [LARGE SCALE GENOMIC DNA]</scope>
    <source>
        <strain evidence="6">NBRC 112502</strain>
    </source>
</reference>
<proteinExistence type="inferred from homology"/>
<dbReference type="EC" id="5.3.2.-" evidence="3"/>
<dbReference type="InterPro" id="IPR018191">
    <property type="entry name" value="4-OT"/>
</dbReference>
<dbReference type="NCBIfam" id="NF002571">
    <property type="entry name" value="PRK02220.1"/>
    <property type="match status" value="1"/>
</dbReference>
<dbReference type="InterPro" id="IPR004370">
    <property type="entry name" value="4-OT-like_dom"/>
</dbReference>
<evidence type="ECO:0000256" key="1">
    <source>
        <dbReference type="ARBA" id="ARBA00006723"/>
    </source>
</evidence>
<accession>A0ABQ6A949</accession>
<evidence type="ECO:0000313" key="6">
    <source>
        <dbReference type="Proteomes" id="UP001156641"/>
    </source>
</evidence>
<sequence>MPIVEVTMIEGRNYEAKADMVEKVTDAIVASLGAPRDSVRIIIREVPPWHFGAAGVLKGKPPGA</sequence>
<name>A0ABQ6A949_9PROT</name>
<evidence type="ECO:0000256" key="3">
    <source>
        <dbReference type="RuleBase" id="RU362032"/>
    </source>
</evidence>
<keyword evidence="2 3" id="KW-0413">Isomerase</keyword>
<comment type="similarity">
    <text evidence="1 3">Belongs to the 4-oxalocrotonate tautomerase family.</text>
</comment>